<dbReference type="Gene3D" id="3.10.20.590">
    <property type="match status" value="1"/>
</dbReference>
<dbReference type="InterPro" id="IPR013155">
    <property type="entry name" value="M/V/L/I-tRNA-synth_anticd-bd"/>
</dbReference>
<feature type="binding site" evidence="9">
    <location>
        <position position="635"/>
    </location>
    <ligand>
        <name>ATP</name>
        <dbReference type="ChEBI" id="CHEBI:30616"/>
    </ligand>
</feature>
<proteinExistence type="inferred from homology"/>
<dbReference type="Gene3D" id="1.10.730.10">
    <property type="entry name" value="Isoleucyl-tRNA Synthetase, Domain 1"/>
    <property type="match status" value="2"/>
</dbReference>
<feature type="domain" description="Aminoacyl-tRNA synthetase class Ia" evidence="11">
    <location>
        <begin position="424"/>
        <end position="584"/>
    </location>
</feature>
<dbReference type="Gene3D" id="2.20.28.290">
    <property type="match status" value="1"/>
</dbReference>
<feature type="domain" description="Methionyl/Valyl/Leucyl/Isoleucyl-tRNA synthetase anticodon-binding" evidence="12">
    <location>
        <begin position="717"/>
        <end position="836"/>
    </location>
</feature>
<keyword evidence="7 9" id="KW-0030">Aminoacyl-tRNA synthetase</keyword>
<dbReference type="Proteomes" id="UP001061302">
    <property type="component" value="Chromosome"/>
</dbReference>
<dbReference type="EC" id="6.1.1.4" evidence="9"/>
<keyword evidence="2 9" id="KW-0963">Cytoplasm</keyword>
<dbReference type="HAMAP" id="MF_00049_B">
    <property type="entry name" value="Leu_tRNA_synth_B"/>
    <property type="match status" value="1"/>
</dbReference>
<dbReference type="EMBL" id="CP106753">
    <property type="protein sequence ID" value="UXY15531.1"/>
    <property type="molecule type" value="Genomic_DNA"/>
</dbReference>
<dbReference type="InterPro" id="IPR009080">
    <property type="entry name" value="tRNAsynth_Ia_anticodon-bd"/>
</dbReference>
<evidence type="ECO:0000313" key="15">
    <source>
        <dbReference type="EMBL" id="UXY15531.1"/>
    </source>
</evidence>
<dbReference type="PANTHER" id="PTHR43740">
    <property type="entry name" value="LEUCYL-TRNA SYNTHETASE"/>
    <property type="match status" value="1"/>
</dbReference>
<evidence type="ECO:0000313" key="16">
    <source>
        <dbReference type="Proteomes" id="UP001061302"/>
    </source>
</evidence>
<dbReference type="Pfam" id="PF13603">
    <property type="entry name" value="tRNA-synt_1_2"/>
    <property type="match status" value="1"/>
</dbReference>
<sequence>MHDQYQPREIELAAQSKWDQHQAFRAVEDRSKPKYYCLSMFPYPSGKLHMGHVRNYTIGDVLSRFMKMNGYNVLQPMGWDAFGMPAENAALKGGRAPAAWTYANIEYMKTQLKSLGLAIDWEREVTTCKPDYYRWEQWLFTKLFEKGVIYKKSGIVNWDPVDQTVLANEQVIDGRGWRSGALVEKREIPMYYFGITQYAEELLADLDQLDGWPEQVKTMQRNWIGKSFGAEVVFDYDVESTGESGQLKVYTTRPDTLMGATYVAVAAEHPLATRAAEGNPALQAFIAECKAGSVAEADVATMDKKGMPTGQFVIHPLTGEKLPVWVANYVLWGYGEGAVMAVPAHDERDFEFANKYGLPIKQVYAATEQTFDAATWADWYAAKEGLVTVNSGQYDGLDFNGAFEAIVAELTAQAHGTKRTQYRLRDWGISRQRYWGCPIPIIHCASCGDVPVPADQLPVRLPENVVPDGRGNPLARLPEFHETTCPRCGSAAKRETDTMDTFVESSWYYARYASPQFEGGMVDKQASDYWLDNGGVDQYIGGIEHAILHLLYARFFHKLMRDEGLVCGDEPFRNLLTQGMVVAETFYRDAGDGRKDWINPADVDVQRDDKGRTVGAVLKSDGAPVIVGGTEKMSKSKNNGVDPQQLIEHYGADTARLFMMFAAPPEQGLEWSDAGVQGAFRFLNKLWRTVHEHVSAGVVAKYQGGELSAELKGLRFALHSAIAKISDDYGRRKQFNTAIAAVMELLNTYGKARTDDDAGRAVAQEVLENAVLLLSPIVPHAADALWSSLRPGTELLDQPWPQADAAALVQDEIELVVQVNGKLRAQIKVAKDASREAIEATALADENVRKFVEGAPKKVIVVPGRLVNIVA</sequence>
<dbReference type="InterPro" id="IPR002302">
    <property type="entry name" value="Leu-tRNA-ligase"/>
</dbReference>
<dbReference type="CDD" id="cd07958">
    <property type="entry name" value="Anticodon_Ia_Leu_BEm"/>
    <property type="match status" value="1"/>
</dbReference>
<keyword evidence="4 9" id="KW-0547">Nucleotide-binding</keyword>
<dbReference type="RefSeq" id="WP_263124942.1">
    <property type="nucleotide sequence ID" value="NZ_CP106753.1"/>
</dbReference>
<feature type="domain" description="Leucyl-tRNA synthetase editing" evidence="14">
    <location>
        <begin position="221"/>
        <end position="410"/>
    </location>
</feature>
<keyword evidence="5 9" id="KW-0067">ATP-binding</keyword>
<dbReference type="Pfam" id="PF00133">
    <property type="entry name" value="tRNA-synt_1"/>
    <property type="match status" value="2"/>
</dbReference>
<evidence type="ECO:0000256" key="7">
    <source>
        <dbReference type="ARBA" id="ARBA00023146"/>
    </source>
</evidence>
<keyword evidence="16" id="KW-1185">Reference proteome</keyword>
<dbReference type="InterPro" id="IPR025709">
    <property type="entry name" value="Leu_tRNA-synth_edit"/>
</dbReference>
<dbReference type="InterPro" id="IPR014729">
    <property type="entry name" value="Rossmann-like_a/b/a_fold"/>
</dbReference>
<protein>
    <recommendedName>
        <fullName evidence="9">Leucine--tRNA ligase</fullName>
        <ecNumber evidence="9">6.1.1.4</ecNumber>
    </recommendedName>
    <alternativeName>
        <fullName evidence="9">Leucyl-tRNA synthetase</fullName>
        <shortName evidence="9">LeuRS</shortName>
    </alternativeName>
</protein>
<gene>
    <name evidence="9 15" type="primary">leuS</name>
    <name evidence="15" type="ORF">N8I74_00505</name>
</gene>
<dbReference type="Pfam" id="PF08264">
    <property type="entry name" value="Anticodon_1"/>
    <property type="match status" value="1"/>
</dbReference>
<evidence type="ECO:0000256" key="2">
    <source>
        <dbReference type="ARBA" id="ARBA00022490"/>
    </source>
</evidence>
<organism evidence="15 16">
    <name type="scientific">Chitiniphilus purpureus</name>
    <dbReference type="NCBI Taxonomy" id="2981137"/>
    <lineage>
        <taxon>Bacteria</taxon>
        <taxon>Pseudomonadati</taxon>
        <taxon>Pseudomonadota</taxon>
        <taxon>Betaproteobacteria</taxon>
        <taxon>Neisseriales</taxon>
        <taxon>Chitinibacteraceae</taxon>
        <taxon>Chitiniphilus</taxon>
    </lineage>
</organism>
<feature type="short sequence motif" description="'HIGH' region" evidence="9">
    <location>
        <begin position="42"/>
        <end position="52"/>
    </location>
</feature>
<name>A0ABY6DR19_9NEIS</name>
<evidence type="ECO:0000256" key="10">
    <source>
        <dbReference type="RuleBase" id="RU363035"/>
    </source>
</evidence>
<dbReference type="SUPFAM" id="SSF47323">
    <property type="entry name" value="Anticodon-binding domain of a subclass of class I aminoacyl-tRNA synthetases"/>
    <property type="match status" value="1"/>
</dbReference>
<evidence type="ECO:0000256" key="4">
    <source>
        <dbReference type="ARBA" id="ARBA00022741"/>
    </source>
</evidence>
<keyword evidence="3 9" id="KW-0436">Ligase</keyword>
<dbReference type="SUPFAM" id="SSF50677">
    <property type="entry name" value="ValRS/IleRS/LeuRS editing domain"/>
    <property type="match status" value="1"/>
</dbReference>
<dbReference type="Pfam" id="PF09334">
    <property type="entry name" value="tRNA-synt_1g"/>
    <property type="match status" value="1"/>
</dbReference>
<dbReference type="InterPro" id="IPR009008">
    <property type="entry name" value="Val/Leu/Ile-tRNA-synth_edit"/>
</dbReference>
<accession>A0ABY6DR19</accession>
<comment type="similarity">
    <text evidence="1 9 10">Belongs to the class-I aminoacyl-tRNA synthetase family.</text>
</comment>
<dbReference type="InterPro" id="IPR001412">
    <property type="entry name" value="aa-tRNA-synth_I_CS"/>
</dbReference>
<dbReference type="GO" id="GO:0004823">
    <property type="term" value="F:leucine-tRNA ligase activity"/>
    <property type="evidence" value="ECO:0007669"/>
    <property type="project" value="UniProtKB-EC"/>
</dbReference>
<dbReference type="PRINTS" id="PR00985">
    <property type="entry name" value="TRNASYNTHLEU"/>
</dbReference>
<comment type="catalytic activity">
    <reaction evidence="8 9">
        <text>tRNA(Leu) + L-leucine + ATP = L-leucyl-tRNA(Leu) + AMP + diphosphate</text>
        <dbReference type="Rhea" id="RHEA:11688"/>
        <dbReference type="Rhea" id="RHEA-COMP:9613"/>
        <dbReference type="Rhea" id="RHEA-COMP:9622"/>
        <dbReference type="ChEBI" id="CHEBI:30616"/>
        <dbReference type="ChEBI" id="CHEBI:33019"/>
        <dbReference type="ChEBI" id="CHEBI:57427"/>
        <dbReference type="ChEBI" id="CHEBI:78442"/>
        <dbReference type="ChEBI" id="CHEBI:78494"/>
        <dbReference type="ChEBI" id="CHEBI:456215"/>
        <dbReference type="EC" id="6.1.1.4"/>
    </reaction>
</comment>
<evidence type="ECO:0000259" key="13">
    <source>
        <dbReference type="Pfam" id="PF09334"/>
    </source>
</evidence>
<dbReference type="Gene3D" id="3.40.50.620">
    <property type="entry name" value="HUPs"/>
    <property type="match status" value="2"/>
</dbReference>
<feature type="domain" description="Methionyl/Leucyl tRNA synthetase" evidence="13">
    <location>
        <begin position="39"/>
        <end position="171"/>
    </location>
</feature>
<evidence type="ECO:0000259" key="14">
    <source>
        <dbReference type="Pfam" id="PF13603"/>
    </source>
</evidence>
<keyword evidence="6 9" id="KW-0648">Protein biosynthesis</keyword>
<evidence type="ECO:0000256" key="5">
    <source>
        <dbReference type="ARBA" id="ARBA00022840"/>
    </source>
</evidence>
<evidence type="ECO:0000256" key="8">
    <source>
        <dbReference type="ARBA" id="ARBA00047469"/>
    </source>
</evidence>
<evidence type="ECO:0000256" key="9">
    <source>
        <dbReference type="HAMAP-Rule" id="MF_00049"/>
    </source>
</evidence>
<dbReference type="PANTHER" id="PTHR43740:SF2">
    <property type="entry name" value="LEUCINE--TRNA LIGASE, MITOCHONDRIAL"/>
    <property type="match status" value="1"/>
</dbReference>
<evidence type="ECO:0000256" key="3">
    <source>
        <dbReference type="ARBA" id="ARBA00022598"/>
    </source>
</evidence>
<dbReference type="NCBIfam" id="TIGR00396">
    <property type="entry name" value="leuS_bact"/>
    <property type="match status" value="1"/>
</dbReference>
<dbReference type="SUPFAM" id="SSF52374">
    <property type="entry name" value="Nucleotidylyl transferase"/>
    <property type="match status" value="1"/>
</dbReference>
<feature type="domain" description="Aminoacyl-tRNA synthetase class Ia" evidence="11">
    <location>
        <begin position="631"/>
        <end position="670"/>
    </location>
</feature>
<feature type="short sequence motif" description="'KMSKS' region" evidence="9">
    <location>
        <begin position="632"/>
        <end position="636"/>
    </location>
</feature>
<evidence type="ECO:0000259" key="12">
    <source>
        <dbReference type="Pfam" id="PF08264"/>
    </source>
</evidence>
<dbReference type="InterPro" id="IPR015413">
    <property type="entry name" value="Methionyl/Leucyl_tRNA_Synth"/>
</dbReference>
<evidence type="ECO:0000256" key="1">
    <source>
        <dbReference type="ARBA" id="ARBA00005594"/>
    </source>
</evidence>
<dbReference type="InterPro" id="IPR002300">
    <property type="entry name" value="aa-tRNA-synth_Ia"/>
</dbReference>
<comment type="subcellular location">
    <subcellularLocation>
        <location evidence="9">Cytoplasm</location>
    </subcellularLocation>
</comment>
<evidence type="ECO:0000259" key="11">
    <source>
        <dbReference type="Pfam" id="PF00133"/>
    </source>
</evidence>
<dbReference type="CDD" id="cd00812">
    <property type="entry name" value="LeuRS_core"/>
    <property type="match status" value="1"/>
</dbReference>
<evidence type="ECO:0000256" key="6">
    <source>
        <dbReference type="ARBA" id="ARBA00022917"/>
    </source>
</evidence>
<reference evidence="15" key="1">
    <citation type="submission" date="2022-10" db="EMBL/GenBank/DDBJ databases">
        <title>Chitiniphilus purpureus sp. nov., a novel chitin-degrading bacterium isolated from crawfish pond sediment.</title>
        <authorList>
            <person name="Li K."/>
        </authorList>
    </citation>
    <scope>NUCLEOTIDE SEQUENCE</scope>
    <source>
        <strain evidence="15">CD1</strain>
    </source>
</reference>
<dbReference type="PROSITE" id="PS00178">
    <property type="entry name" value="AA_TRNA_LIGASE_I"/>
    <property type="match status" value="1"/>
</dbReference>